<dbReference type="EMBL" id="LR792683">
    <property type="protein sequence ID" value="CAB3391168.1"/>
    <property type="molecule type" value="Genomic_DNA"/>
</dbReference>
<evidence type="ECO:0000313" key="1">
    <source>
        <dbReference type="EMBL" id="CAB3391168.1"/>
    </source>
</evidence>
<gene>
    <name evidence="1" type="ORF">COOX1_0777</name>
</gene>
<accession>A0A6F9E2W8</accession>
<sequence length="78" mass="8792">MMIPSRRYPLTRIFDFLTRAPLPAISHLARIIPKKIEVSPVGLFQRSPARGDYSARNGLLLAVPLSAEQSAHESFVYR</sequence>
<protein>
    <submittedName>
        <fullName evidence="1">Uncharacterized protein</fullName>
    </submittedName>
</protein>
<dbReference type="Proteomes" id="UP000502196">
    <property type="component" value="Chromosome"/>
</dbReference>
<proteinExistence type="predicted"/>
<evidence type="ECO:0000313" key="2">
    <source>
        <dbReference type="Proteomes" id="UP000502196"/>
    </source>
</evidence>
<reference evidence="1 2" key="1">
    <citation type="submission" date="2020-04" db="EMBL/GenBank/DDBJ databases">
        <authorList>
            <person name="Hogendoorn C."/>
        </authorList>
    </citation>
    <scope>NUCLEOTIDE SEQUENCE [LARGE SCALE GENOMIC DNA]</scope>
    <source>
        <strain evidence="1">COOX1</strain>
    </source>
</reference>
<organism evidence="1 2">
    <name type="scientific">Kyrpidia spormannii</name>
    <dbReference type="NCBI Taxonomy" id="2055160"/>
    <lineage>
        <taxon>Bacteria</taxon>
        <taxon>Bacillati</taxon>
        <taxon>Bacillota</taxon>
        <taxon>Bacilli</taxon>
        <taxon>Bacillales</taxon>
        <taxon>Alicyclobacillaceae</taxon>
        <taxon>Kyrpidia</taxon>
    </lineage>
</organism>
<name>A0A6F9E2W8_9BACL</name>
<dbReference type="AlphaFoldDB" id="A0A6F9E2W8"/>